<dbReference type="Pfam" id="PF13855">
    <property type="entry name" value="LRR_8"/>
    <property type="match status" value="4"/>
</dbReference>
<dbReference type="SMART" id="SM00013">
    <property type="entry name" value="LRRNT"/>
    <property type="match status" value="3"/>
</dbReference>
<organism evidence="11 12">
    <name type="scientific">Loa loa</name>
    <name type="common">Eye worm</name>
    <name type="synonym">Filaria loa</name>
    <dbReference type="NCBI Taxonomy" id="7209"/>
    <lineage>
        <taxon>Eukaryota</taxon>
        <taxon>Metazoa</taxon>
        <taxon>Ecdysozoa</taxon>
        <taxon>Nematoda</taxon>
        <taxon>Chromadorea</taxon>
        <taxon>Rhabditida</taxon>
        <taxon>Spirurina</taxon>
        <taxon>Spiruromorpha</taxon>
        <taxon>Filarioidea</taxon>
        <taxon>Onchocercidae</taxon>
        <taxon>Loa</taxon>
    </lineage>
</organism>
<dbReference type="PANTHER" id="PTHR24369:SF196">
    <property type="entry name" value="RETICULON 4 RECEPTOR LIKE 1"/>
    <property type="match status" value="1"/>
</dbReference>
<feature type="domain" description="LRRCT" evidence="10">
    <location>
        <begin position="442"/>
        <end position="491"/>
    </location>
</feature>
<evidence type="ECO:0000256" key="1">
    <source>
        <dbReference type="ARBA" id="ARBA00004613"/>
    </source>
</evidence>
<evidence type="ECO:0000259" key="9">
    <source>
        <dbReference type="SMART" id="SM00013"/>
    </source>
</evidence>
<keyword evidence="6" id="KW-0677">Repeat</keyword>
<dbReference type="GO" id="GO:0005576">
    <property type="term" value="C:extracellular region"/>
    <property type="evidence" value="ECO:0007669"/>
    <property type="project" value="UniProtKB-SubCell"/>
</dbReference>
<feature type="domain" description="LRRCT" evidence="10">
    <location>
        <begin position="220"/>
        <end position="269"/>
    </location>
</feature>
<dbReference type="GO" id="GO:0005886">
    <property type="term" value="C:plasma membrane"/>
    <property type="evidence" value="ECO:0007669"/>
    <property type="project" value="TreeGrafter"/>
</dbReference>
<dbReference type="Pfam" id="PF01462">
    <property type="entry name" value="LRRNT"/>
    <property type="match status" value="1"/>
</dbReference>
<reference evidence="11" key="1">
    <citation type="submission" date="2012-04" db="EMBL/GenBank/DDBJ databases">
        <title>The Genome Sequence of Loa loa.</title>
        <authorList>
            <consortium name="The Broad Institute Genome Sequencing Platform"/>
            <consortium name="Broad Institute Genome Sequencing Center for Infectious Disease"/>
            <person name="Nutman T.B."/>
            <person name="Fink D.L."/>
            <person name="Russ C."/>
            <person name="Young S."/>
            <person name="Zeng Q."/>
            <person name="Gargeya S."/>
            <person name="Alvarado L."/>
            <person name="Berlin A."/>
            <person name="Chapman S.B."/>
            <person name="Chen Z."/>
            <person name="Freedman E."/>
            <person name="Gellesch M."/>
            <person name="Goldberg J."/>
            <person name="Griggs A."/>
            <person name="Gujja S."/>
            <person name="Heilman E.R."/>
            <person name="Heiman D."/>
            <person name="Howarth C."/>
            <person name="Mehta T."/>
            <person name="Neiman D."/>
            <person name="Pearson M."/>
            <person name="Roberts A."/>
            <person name="Saif S."/>
            <person name="Shea T."/>
            <person name="Shenoy N."/>
            <person name="Sisk P."/>
            <person name="Stolte C."/>
            <person name="Sykes S."/>
            <person name="White J."/>
            <person name="Yandava C."/>
            <person name="Haas B."/>
            <person name="Henn M.R."/>
            <person name="Nusbaum C."/>
            <person name="Birren B."/>
        </authorList>
    </citation>
    <scope>NUCLEOTIDE SEQUENCE [LARGE SCALE GENOMIC DNA]</scope>
</reference>
<dbReference type="InterPro" id="IPR001611">
    <property type="entry name" value="Leu-rich_rpt"/>
</dbReference>
<accession>A0A1I7VW34</accession>
<dbReference type="InterPro" id="IPR032675">
    <property type="entry name" value="LRR_dom_sf"/>
</dbReference>
<evidence type="ECO:0000256" key="2">
    <source>
        <dbReference type="ARBA" id="ARBA00022473"/>
    </source>
</evidence>
<evidence type="ECO:0000313" key="12">
    <source>
        <dbReference type="WBParaSite" id="EN70_6850"/>
    </source>
</evidence>
<keyword evidence="8" id="KW-0325">Glycoprotein</keyword>
<dbReference type="InterPro" id="IPR000372">
    <property type="entry name" value="LRRNT"/>
</dbReference>
<dbReference type="SUPFAM" id="SSF52058">
    <property type="entry name" value="L domain-like"/>
    <property type="match status" value="2"/>
</dbReference>
<dbReference type="AlphaFoldDB" id="A0A1I7VW34"/>
<keyword evidence="11" id="KW-1185">Reference proteome</keyword>
<feature type="domain" description="LRRNT" evidence="9">
    <location>
        <begin position="509"/>
        <end position="541"/>
    </location>
</feature>
<dbReference type="PROSITE" id="PS51450">
    <property type="entry name" value="LRR"/>
    <property type="match status" value="2"/>
</dbReference>
<evidence type="ECO:0000256" key="5">
    <source>
        <dbReference type="ARBA" id="ARBA00022729"/>
    </source>
</evidence>
<dbReference type="GO" id="GO:0007399">
    <property type="term" value="P:nervous system development"/>
    <property type="evidence" value="ECO:0007669"/>
    <property type="project" value="UniProtKB-ARBA"/>
</dbReference>
<feature type="domain" description="LRRNT" evidence="9">
    <location>
        <begin position="64"/>
        <end position="96"/>
    </location>
</feature>
<keyword evidence="5" id="KW-0732">Signal</keyword>
<dbReference type="SMART" id="SM00082">
    <property type="entry name" value="LRRCT"/>
    <property type="match status" value="2"/>
</dbReference>
<name>A0A1I7VW34_LOALO</name>
<comment type="subcellular location">
    <subcellularLocation>
        <location evidence="1">Secreted</location>
    </subcellularLocation>
</comment>
<evidence type="ECO:0000256" key="8">
    <source>
        <dbReference type="ARBA" id="ARBA00023180"/>
    </source>
</evidence>
<dbReference type="SMART" id="SM00365">
    <property type="entry name" value="LRR_SD22"/>
    <property type="match status" value="4"/>
</dbReference>
<dbReference type="Gene3D" id="3.80.10.10">
    <property type="entry name" value="Ribonuclease Inhibitor"/>
    <property type="match status" value="3"/>
</dbReference>
<evidence type="ECO:0000256" key="6">
    <source>
        <dbReference type="ARBA" id="ARBA00022737"/>
    </source>
</evidence>
<dbReference type="FunFam" id="3.80.10.10:FF:000002">
    <property type="entry name" value="Slit guidance ligand 2"/>
    <property type="match status" value="2"/>
</dbReference>
<evidence type="ECO:0000256" key="4">
    <source>
        <dbReference type="ARBA" id="ARBA00022614"/>
    </source>
</evidence>
<proteinExistence type="predicted"/>
<sequence length="590" mass="66330">MVIRSIPKIPENVGNADNDYSMRRSMGEWKLGDGLRRLSDPNMLLLRGVAILHLTLTIKTASNSCPHLCSCSQETVVCTGQGLLRIPSRIPPNTVRLQLMDNQIHMIESDAFGDLIALERLRLNRNRLRTLPDEVFINNVNLHRLDLSENLLTVLTDSQLQGPKSVRNLQLDRNFLTCLDNHVIATWTEMEVLTLNSNNLSTMGQLGPMSNLRVLRLAENPWLCDCRLRWMKKIISNSHSLALNTRCHRPAHLYSRMLENIDETLMKCSGIEKRAATSCRDASICPSVCTCTETTIDCRDRGLTHIPANLPPTTTELRLEQNQITYVPPRAFYNLHQLKRLDLSKNNIGDIGPRAFDGLKSLNSLVLYGNNISNLPSEAFHGLANLQLLLLNANKLICLRKDTFSSLTNLNLLSLYDNQIHSIANGTFDGLTNLTTLHLARNPIICDCNLEWLAHLLAKKAVETSSARCDSPKRVAHRRISTLHHSKYRCKGSEAYVTANAGRCIIDHPCPVGCSCLNTFVDCSNRGWTDFPRKLPRYTTELRMSNNKITAIRLSTNLHFENLTTLLLDGNEIEFIESNSLSGLGKVQEL</sequence>
<keyword evidence="4" id="KW-0433">Leucine-rich repeat</keyword>
<reference evidence="12" key="2">
    <citation type="submission" date="2016-11" db="UniProtKB">
        <authorList>
            <consortium name="WormBaseParasite"/>
        </authorList>
    </citation>
    <scope>IDENTIFICATION</scope>
</reference>
<dbReference type="InterPro" id="IPR050541">
    <property type="entry name" value="LRR_TM_domain-containing"/>
</dbReference>
<keyword evidence="2" id="KW-0217">Developmental protein</keyword>
<keyword evidence="3" id="KW-0964">Secreted</keyword>
<evidence type="ECO:0000313" key="11">
    <source>
        <dbReference type="Proteomes" id="UP000095285"/>
    </source>
</evidence>
<dbReference type="STRING" id="7209.A0A1I7VW34"/>
<evidence type="ECO:0000256" key="7">
    <source>
        <dbReference type="ARBA" id="ARBA00023157"/>
    </source>
</evidence>
<dbReference type="SMART" id="SM00369">
    <property type="entry name" value="LRR_TYP"/>
    <property type="match status" value="8"/>
</dbReference>
<dbReference type="Proteomes" id="UP000095285">
    <property type="component" value="Unassembled WGS sequence"/>
</dbReference>
<evidence type="ECO:0000259" key="10">
    <source>
        <dbReference type="SMART" id="SM00082"/>
    </source>
</evidence>
<keyword evidence="7" id="KW-1015">Disulfide bond</keyword>
<protein>
    <submittedName>
        <fullName evidence="12">Leucine Rich Repeat family protein</fullName>
    </submittedName>
</protein>
<dbReference type="PANTHER" id="PTHR24369">
    <property type="entry name" value="ANTIGEN BSP, PUTATIVE-RELATED"/>
    <property type="match status" value="1"/>
</dbReference>
<dbReference type="InterPro" id="IPR000483">
    <property type="entry name" value="Cys-rich_flank_reg_C"/>
</dbReference>
<feature type="domain" description="LRRNT" evidence="9">
    <location>
        <begin position="284"/>
        <end position="316"/>
    </location>
</feature>
<evidence type="ECO:0000256" key="3">
    <source>
        <dbReference type="ARBA" id="ARBA00022525"/>
    </source>
</evidence>
<dbReference type="InterPro" id="IPR003591">
    <property type="entry name" value="Leu-rich_rpt_typical-subtyp"/>
</dbReference>
<dbReference type="WBParaSite" id="EN70_6850">
    <property type="protein sequence ID" value="EN70_6850"/>
    <property type="gene ID" value="EN70_6850"/>
</dbReference>